<dbReference type="InterPro" id="IPR038005">
    <property type="entry name" value="RX-like_CC"/>
</dbReference>
<evidence type="ECO:0000256" key="2">
    <source>
        <dbReference type="ARBA" id="ARBA00022741"/>
    </source>
</evidence>
<sequence>ILIEEYTVLGSGTARQVAWIERELRSMQGLLERVGHRRYGEKEQELNDWEEKLKEIAGDAEDVIETFVIKSVKRRRWGVLYWIDKYKLGKELEKIRKRMRDISQTGMNLNTDIVGVSVETTSGEGETTSSSTIVVVAMEMLDHI</sequence>
<dbReference type="Pfam" id="PF18052">
    <property type="entry name" value="Rx_N"/>
    <property type="match status" value="1"/>
</dbReference>
<evidence type="ECO:0000256" key="1">
    <source>
        <dbReference type="ARBA" id="ARBA00022737"/>
    </source>
</evidence>
<proteinExistence type="predicted"/>
<dbReference type="EMBL" id="LXQA010203343">
    <property type="protein sequence ID" value="MCI33310.1"/>
    <property type="molecule type" value="Genomic_DNA"/>
</dbReference>
<feature type="non-terminal residue" evidence="6">
    <location>
        <position position="1"/>
    </location>
</feature>
<keyword evidence="4" id="KW-0175">Coiled coil</keyword>
<evidence type="ECO:0000256" key="3">
    <source>
        <dbReference type="ARBA" id="ARBA00022821"/>
    </source>
</evidence>
<organism evidence="6 7">
    <name type="scientific">Trifolium medium</name>
    <dbReference type="NCBI Taxonomy" id="97028"/>
    <lineage>
        <taxon>Eukaryota</taxon>
        <taxon>Viridiplantae</taxon>
        <taxon>Streptophyta</taxon>
        <taxon>Embryophyta</taxon>
        <taxon>Tracheophyta</taxon>
        <taxon>Spermatophyta</taxon>
        <taxon>Magnoliopsida</taxon>
        <taxon>eudicotyledons</taxon>
        <taxon>Gunneridae</taxon>
        <taxon>Pentapetalae</taxon>
        <taxon>rosids</taxon>
        <taxon>fabids</taxon>
        <taxon>Fabales</taxon>
        <taxon>Fabaceae</taxon>
        <taxon>Papilionoideae</taxon>
        <taxon>50 kb inversion clade</taxon>
        <taxon>NPAAA clade</taxon>
        <taxon>Hologalegina</taxon>
        <taxon>IRL clade</taxon>
        <taxon>Trifolieae</taxon>
        <taxon>Trifolium</taxon>
    </lineage>
</organism>
<dbReference type="GO" id="GO:0000166">
    <property type="term" value="F:nucleotide binding"/>
    <property type="evidence" value="ECO:0007669"/>
    <property type="project" value="UniProtKB-KW"/>
</dbReference>
<reference evidence="6 7" key="1">
    <citation type="journal article" date="2018" name="Front. Plant Sci.">
        <title>Red Clover (Trifolium pratense) and Zigzag Clover (T. medium) - A Picture of Genomic Similarities and Differences.</title>
        <authorList>
            <person name="Dluhosova J."/>
            <person name="Istvanek J."/>
            <person name="Nedelnik J."/>
            <person name="Repkova J."/>
        </authorList>
    </citation>
    <scope>NUCLEOTIDE SEQUENCE [LARGE SCALE GENOMIC DNA]</scope>
    <source>
        <strain evidence="7">cv. 10/8</strain>
        <tissue evidence="6">Leaf</tissue>
    </source>
</reference>
<dbReference type="Gene3D" id="1.20.5.4130">
    <property type="match status" value="1"/>
</dbReference>
<evidence type="ECO:0000256" key="4">
    <source>
        <dbReference type="SAM" id="Coils"/>
    </source>
</evidence>
<dbReference type="Proteomes" id="UP000265520">
    <property type="component" value="Unassembled WGS sequence"/>
</dbReference>
<comment type="caution">
    <text evidence="6">The sequence shown here is derived from an EMBL/GenBank/DDBJ whole genome shotgun (WGS) entry which is preliminary data.</text>
</comment>
<dbReference type="InterPro" id="IPR041118">
    <property type="entry name" value="Rx_N"/>
</dbReference>
<accession>A0A392RBZ6</accession>
<feature type="coiled-coil region" evidence="4">
    <location>
        <begin position="39"/>
        <end position="66"/>
    </location>
</feature>
<dbReference type="GO" id="GO:0006952">
    <property type="term" value="P:defense response"/>
    <property type="evidence" value="ECO:0007669"/>
    <property type="project" value="UniProtKB-KW"/>
</dbReference>
<feature type="domain" description="Disease resistance N-terminal" evidence="5">
    <location>
        <begin position="2"/>
        <end position="76"/>
    </location>
</feature>
<keyword evidence="2" id="KW-0547">Nucleotide-binding</keyword>
<dbReference type="CDD" id="cd14798">
    <property type="entry name" value="RX-CC_like"/>
    <property type="match status" value="1"/>
</dbReference>
<keyword evidence="3" id="KW-0611">Plant defense</keyword>
<dbReference type="AlphaFoldDB" id="A0A392RBZ6"/>
<keyword evidence="7" id="KW-1185">Reference proteome</keyword>
<evidence type="ECO:0000313" key="7">
    <source>
        <dbReference type="Proteomes" id="UP000265520"/>
    </source>
</evidence>
<feature type="non-terminal residue" evidence="6">
    <location>
        <position position="144"/>
    </location>
</feature>
<name>A0A392RBZ6_9FABA</name>
<evidence type="ECO:0000313" key="6">
    <source>
        <dbReference type="EMBL" id="MCI33310.1"/>
    </source>
</evidence>
<evidence type="ECO:0000259" key="5">
    <source>
        <dbReference type="Pfam" id="PF18052"/>
    </source>
</evidence>
<keyword evidence="1" id="KW-0677">Repeat</keyword>
<protein>
    <submittedName>
        <fullName evidence="6">Putative disease resistance RPP13-like protein 2-like</fullName>
    </submittedName>
</protein>